<evidence type="ECO:0000256" key="4">
    <source>
        <dbReference type="ARBA" id="ARBA00022691"/>
    </source>
</evidence>
<dbReference type="InterPro" id="IPR050953">
    <property type="entry name" value="N4_N6_ade-DNA_methylase"/>
</dbReference>
<dbReference type="PROSITE" id="PS00092">
    <property type="entry name" value="N6_MTASE"/>
    <property type="match status" value="1"/>
</dbReference>
<dbReference type="Gene3D" id="3.40.50.150">
    <property type="entry name" value="Vaccinia Virus protein VP39"/>
    <property type="match status" value="1"/>
</dbReference>
<dbReference type="GO" id="GO:0009307">
    <property type="term" value="P:DNA restriction-modification system"/>
    <property type="evidence" value="ECO:0007669"/>
    <property type="project" value="UniProtKB-KW"/>
</dbReference>
<dbReference type="InterPro" id="IPR011639">
    <property type="entry name" value="MethylTrfase_TaqI-like_dom"/>
</dbReference>
<evidence type="ECO:0000256" key="5">
    <source>
        <dbReference type="ARBA" id="ARBA00022747"/>
    </source>
</evidence>
<comment type="caution">
    <text evidence="9">The sequence shown here is derived from an EMBL/GenBank/DDBJ whole genome shotgun (WGS) entry which is preliminary data.</text>
</comment>
<accession>A0A1F6FLI6</accession>
<gene>
    <name evidence="9" type="ORF">A3B87_02675</name>
</gene>
<comment type="catalytic activity">
    <reaction evidence="7">
        <text>a 2'-deoxyadenosine in DNA + S-adenosyl-L-methionine = an N(6)-methyl-2'-deoxyadenosine in DNA + S-adenosyl-L-homocysteine + H(+)</text>
        <dbReference type="Rhea" id="RHEA:15197"/>
        <dbReference type="Rhea" id="RHEA-COMP:12418"/>
        <dbReference type="Rhea" id="RHEA-COMP:12419"/>
        <dbReference type="ChEBI" id="CHEBI:15378"/>
        <dbReference type="ChEBI" id="CHEBI:57856"/>
        <dbReference type="ChEBI" id="CHEBI:59789"/>
        <dbReference type="ChEBI" id="CHEBI:90615"/>
        <dbReference type="ChEBI" id="CHEBI:90616"/>
        <dbReference type="EC" id="2.1.1.72"/>
    </reaction>
</comment>
<keyword evidence="4" id="KW-0949">S-adenosyl-L-methionine</keyword>
<dbReference type="GO" id="GO:0009007">
    <property type="term" value="F:site-specific DNA-methyltransferase (adenine-specific) activity"/>
    <property type="evidence" value="ECO:0007669"/>
    <property type="project" value="UniProtKB-EC"/>
</dbReference>
<dbReference type="Pfam" id="PF07669">
    <property type="entry name" value="Eco57I"/>
    <property type="match status" value="1"/>
</dbReference>
<evidence type="ECO:0000256" key="7">
    <source>
        <dbReference type="ARBA" id="ARBA00047942"/>
    </source>
</evidence>
<dbReference type="EC" id="2.1.1.72" evidence="1"/>
<evidence type="ECO:0000256" key="6">
    <source>
        <dbReference type="ARBA" id="ARBA00023125"/>
    </source>
</evidence>
<dbReference type="InterPro" id="IPR029063">
    <property type="entry name" value="SAM-dependent_MTases_sf"/>
</dbReference>
<reference evidence="9 10" key="1">
    <citation type="journal article" date="2016" name="Nat. Commun.">
        <title>Thousands of microbial genomes shed light on interconnected biogeochemical processes in an aquifer system.</title>
        <authorList>
            <person name="Anantharaman K."/>
            <person name="Brown C.T."/>
            <person name="Hug L.A."/>
            <person name="Sharon I."/>
            <person name="Castelle C.J."/>
            <person name="Probst A.J."/>
            <person name="Thomas B.C."/>
            <person name="Singh A."/>
            <person name="Wilkins M.J."/>
            <person name="Karaoz U."/>
            <person name="Brodie E.L."/>
            <person name="Williams K.H."/>
            <person name="Hubbard S.S."/>
            <person name="Banfield J.F."/>
        </authorList>
    </citation>
    <scope>NUCLEOTIDE SEQUENCE [LARGE SCALE GENOMIC DNA]</scope>
</reference>
<dbReference type="AlphaFoldDB" id="A0A1F6FLI6"/>
<dbReference type="EMBL" id="MFMW01000029">
    <property type="protein sequence ID" value="OGG86712.1"/>
    <property type="molecule type" value="Genomic_DNA"/>
</dbReference>
<evidence type="ECO:0000313" key="10">
    <source>
        <dbReference type="Proteomes" id="UP000179136"/>
    </source>
</evidence>
<dbReference type="PANTHER" id="PTHR33841">
    <property type="entry name" value="DNA METHYLTRANSFERASE YEEA-RELATED"/>
    <property type="match status" value="1"/>
</dbReference>
<organism evidence="9 10">
    <name type="scientific">Candidatus Kuenenbacteria bacterium RIFCSPHIGHO2_02_FULL_39_13</name>
    <dbReference type="NCBI Taxonomy" id="1798561"/>
    <lineage>
        <taxon>Bacteria</taxon>
        <taxon>Candidatus Kueneniibacteriota</taxon>
    </lineage>
</organism>
<dbReference type="InterPro" id="IPR002052">
    <property type="entry name" value="DNA_methylase_N6_adenine_CS"/>
</dbReference>
<keyword evidence="3" id="KW-0808">Transferase</keyword>
<keyword evidence="6" id="KW-0238">DNA-binding</keyword>
<dbReference type="PANTHER" id="PTHR33841:SF6">
    <property type="entry name" value="TYPE II METHYLTRANSFERASE M.HINDII"/>
    <property type="match status" value="1"/>
</dbReference>
<evidence type="ECO:0000256" key="1">
    <source>
        <dbReference type="ARBA" id="ARBA00011900"/>
    </source>
</evidence>
<dbReference type="STRING" id="1798561.A3B87_02675"/>
<evidence type="ECO:0000313" key="9">
    <source>
        <dbReference type="EMBL" id="OGG86712.1"/>
    </source>
</evidence>
<proteinExistence type="predicted"/>
<evidence type="ECO:0000256" key="2">
    <source>
        <dbReference type="ARBA" id="ARBA00022603"/>
    </source>
</evidence>
<dbReference type="Proteomes" id="UP000179136">
    <property type="component" value="Unassembled WGS sequence"/>
</dbReference>
<protein>
    <recommendedName>
        <fullName evidence="1">site-specific DNA-methyltransferase (adenine-specific)</fullName>
        <ecNumber evidence="1">2.1.1.72</ecNumber>
    </recommendedName>
</protein>
<evidence type="ECO:0000259" key="8">
    <source>
        <dbReference type="Pfam" id="PF07669"/>
    </source>
</evidence>
<evidence type="ECO:0000256" key="3">
    <source>
        <dbReference type="ARBA" id="ARBA00022679"/>
    </source>
</evidence>
<name>A0A1F6FLI6_9BACT</name>
<feature type="domain" description="Type II methyltransferase M.TaqI-like" evidence="8">
    <location>
        <begin position="427"/>
        <end position="652"/>
    </location>
</feature>
<dbReference type="SUPFAM" id="SSF53335">
    <property type="entry name" value="S-adenosyl-L-methionine-dependent methyltransferases"/>
    <property type="match status" value="1"/>
</dbReference>
<dbReference type="GO" id="GO:0003677">
    <property type="term" value="F:DNA binding"/>
    <property type="evidence" value="ECO:0007669"/>
    <property type="project" value="UniProtKB-KW"/>
</dbReference>
<dbReference type="PRINTS" id="PR00507">
    <property type="entry name" value="N12N6MTFRASE"/>
</dbReference>
<keyword evidence="5" id="KW-0680">Restriction system</keyword>
<keyword evidence="2" id="KW-0489">Methyltransferase</keyword>
<dbReference type="GO" id="GO:0032259">
    <property type="term" value="P:methylation"/>
    <property type="evidence" value="ECO:0007669"/>
    <property type="project" value="UniProtKB-KW"/>
</dbReference>
<sequence>MLSILGLKSKWNKEKKHYQTQEVGSGVHKFIRDVLECPELFNLKEGSLSKKTAERKNEFIQESKTKGGRHADFVIYINSEIVIPVEVKALGKIENGAEQLFIYQKDLDKKYGILTDGQEWRFYIETVYREFTIKQILDNPKLFSNFWQKDYILPEHYYLQFFEKVGQQKLIEEVIRVENNRAMFFEDITEKIEIFRDKIKLEGYLKEMQEKERAKKIVELSYAYIIQFILYKTLVDNEFGEFKKDFEQRQESIYKSLQAKQYKSILSVIDGISENISKNIYHPFNVEQKFINQKLSELLHQPENELHDVAPWLEIFVLIKKYNFANVKNEIFGYIYENYLKALYENTKKGQYFTDPAVVNFMLEQVGYTSEEIKKRLKNRIEDNYISINDPSCGSGTFLYSAVDQIITAVPDGSEKQSQKVEELVNNNVYGLDIEEFPLYLAEMNILMRMLPLIINEKYNNPIDKKIKVFQTHDSIAEFQDTKLKYTLSDIEAAYIKSNGQMKLFYDKLLKMDYESYMREEDDLKEMKESLGNQKFPRMRFDFIIGNPPYVSYNECSKQGLLSFNWIKESKMKLNDIYGVNLHSIPDHRKKYSPKPNLYAFFIALGLALLKDNGRLCYIIPQTILTAGDLDVLRYHLAKFTTIEKIITFSGKMFVGRGLKQNKPIATSSLVFVVRRIPPDLYRDQVEIIHYKDANDNIEDCLKNILENKKINKKKILQNKLLQNVSNWNFIKQDKKFLDFYEAYKKNTDCISIYYNHAVAEYNFKSKFYFDIGFILNNKNILKKNDGDHYGVLNFKNFQNYSKFTPSEYYPKNKKLIKLTQNSQGLEVLEQKYKIVWSIKNPQKFYFTDTPIIFNMGTASIICSINKKEILYLFSLLNFPATNLLLETNLKNENEKEYLVPVKAIKEFVRVPKITERNQFIKDEIIKRTEEMLKLEDIRLSDLADFSKVMMQKFDDVSVKDGYLILEKNKKQIRLKIKSDQKIVGQAIKDMYQDNKLKLYKEDQIILSELKELPVIDFEKQKKLKNYIDDLVFVLYFNVPVKKISMDKAGEIRKNCGENKFYKILLS</sequence>